<feature type="transmembrane region" description="Helical" evidence="6">
    <location>
        <begin position="388"/>
        <end position="410"/>
    </location>
</feature>
<feature type="transmembrane region" description="Helical" evidence="6">
    <location>
        <begin position="50"/>
        <end position="71"/>
    </location>
</feature>
<evidence type="ECO:0000256" key="4">
    <source>
        <dbReference type="ARBA" id="ARBA00023136"/>
    </source>
</evidence>
<evidence type="ECO:0000256" key="6">
    <source>
        <dbReference type="SAM" id="Phobius"/>
    </source>
</evidence>
<dbReference type="InterPro" id="IPR020846">
    <property type="entry name" value="MFS_dom"/>
</dbReference>
<name>A0A5N6TX93_ASPAV</name>
<dbReference type="EMBL" id="ML742080">
    <property type="protein sequence ID" value="KAE8151006.1"/>
    <property type="molecule type" value="Genomic_DNA"/>
</dbReference>
<evidence type="ECO:0000256" key="5">
    <source>
        <dbReference type="SAM" id="MobiDB-lite"/>
    </source>
</evidence>
<organism evidence="8 9">
    <name type="scientific">Aspergillus avenaceus</name>
    <dbReference type="NCBI Taxonomy" id="36643"/>
    <lineage>
        <taxon>Eukaryota</taxon>
        <taxon>Fungi</taxon>
        <taxon>Dikarya</taxon>
        <taxon>Ascomycota</taxon>
        <taxon>Pezizomycotina</taxon>
        <taxon>Eurotiomycetes</taxon>
        <taxon>Eurotiomycetidae</taxon>
        <taxon>Eurotiales</taxon>
        <taxon>Aspergillaceae</taxon>
        <taxon>Aspergillus</taxon>
        <taxon>Aspergillus subgen. Circumdati</taxon>
    </lineage>
</organism>
<dbReference type="PANTHER" id="PTHR23502:SF163">
    <property type="entry name" value="MAJOR FACILITATOR SUPERFAMILY (MFS) PROFILE DOMAIN-CONTAINING PROTEIN"/>
    <property type="match status" value="1"/>
</dbReference>
<dbReference type="Gene3D" id="1.20.1250.20">
    <property type="entry name" value="MFS general substrate transporter like domains"/>
    <property type="match status" value="1"/>
</dbReference>
<dbReference type="GO" id="GO:0016020">
    <property type="term" value="C:membrane"/>
    <property type="evidence" value="ECO:0007669"/>
    <property type="project" value="UniProtKB-SubCell"/>
</dbReference>
<feature type="domain" description="Major facilitator superfamily (MFS) profile" evidence="7">
    <location>
        <begin position="52"/>
        <end position="477"/>
    </location>
</feature>
<feature type="transmembrane region" description="Helical" evidence="6">
    <location>
        <begin position="272"/>
        <end position="297"/>
    </location>
</feature>
<feature type="transmembrane region" description="Helical" evidence="6">
    <location>
        <begin position="119"/>
        <end position="138"/>
    </location>
</feature>
<evidence type="ECO:0000256" key="1">
    <source>
        <dbReference type="ARBA" id="ARBA00004141"/>
    </source>
</evidence>
<comment type="subcellular location">
    <subcellularLocation>
        <location evidence="1">Membrane</location>
        <topology evidence="1">Multi-pass membrane protein</topology>
    </subcellularLocation>
</comment>
<sequence length="484" mass="52500">MSPQFEHAGPPKEGEIAVSPTASDISNHIVDWDGDDDPANPMNWSKARKITIIALVSFASCNDAVASSLFAPSVPGIMEEFHETNPAISPFLISVHTIGFATGPVFFSPLSEIYGRCPILYASNVLSFVAAILCAVSVDIPMLAIARIILGFAGSVPFVLGGGVIADMIPLERRGRSIALLSTGTLLHVLTDWAGPVLGGYMALGAGWRWTFWLATITIGCCTVLSFVLLRETYAPVLLKKKAWRLGIAKELINSETTGQALRKAFTRSIKLVFQTPIVAILTVYNGISYAYFYFLITTFPSLYGELYGFNTGEIGLTYLGISAGFLVGQLTIGPFTDWYIKRQKTVHGKAQPEDRLPPMVLGHIALAVGMFWYGWSAQVRTHWIVPILGSVVVSLGIIVNAIVVVAYLVDTFTVYAASAVAINNLFKATFGAFLPMTGPSMYGRLGYGWGNTTLGLIVLVLTPTTLLVMKYGEKIRHRYPVDL</sequence>
<keyword evidence="4 6" id="KW-0472">Membrane</keyword>
<dbReference type="AlphaFoldDB" id="A0A5N6TX93"/>
<feature type="transmembrane region" description="Helical" evidence="6">
    <location>
        <begin position="87"/>
        <end position="107"/>
    </location>
</feature>
<evidence type="ECO:0000256" key="3">
    <source>
        <dbReference type="ARBA" id="ARBA00022989"/>
    </source>
</evidence>
<dbReference type="PROSITE" id="PS50850">
    <property type="entry name" value="MFS"/>
    <property type="match status" value="1"/>
</dbReference>
<dbReference type="InterPro" id="IPR011701">
    <property type="entry name" value="MFS"/>
</dbReference>
<evidence type="ECO:0000259" key="7">
    <source>
        <dbReference type="PROSITE" id="PS50850"/>
    </source>
</evidence>
<gene>
    <name evidence="8" type="ORF">BDV25DRAFT_171740</name>
</gene>
<keyword evidence="9" id="KW-1185">Reference proteome</keyword>
<dbReference type="Proteomes" id="UP000325780">
    <property type="component" value="Unassembled WGS sequence"/>
</dbReference>
<keyword evidence="3 6" id="KW-1133">Transmembrane helix</keyword>
<proteinExistence type="predicted"/>
<feature type="transmembrane region" description="Helical" evidence="6">
    <location>
        <begin position="144"/>
        <end position="166"/>
    </location>
</feature>
<feature type="region of interest" description="Disordered" evidence="5">
    <location>
        <begin position="1"/>
        <end position="20"/>
    </location>
</feature>
<accession>A0A5N6TX93</accession>
<protein>
    <submittedName>
        <fullName evidence="8">Major facilitator superfamily domain-containing protein</fullName>
    </submittedName>
</protein>
<dbReference type="Pfam" id="PF07690">
    <property type="entry name" value="MFS_1"/>
    <property type="match status" value="1"/>
</dbReference>
<dbReference type="CDD" id="cd17323">
    <property type="entry name" value="MFS_Tpo1_MDR_like"/>
    <property type="match status" value="1"/>
</dbReference>
<evidence type="ECO:0000256" key="2">
    <source>
        <dbReference type="ARBA" id="ARBA00022692"/>
    </source>
</evidence>
<dbReference type="GO" id="GO:0022857">
    <property type="term" value="F:transmembrane transporter activity"/>
    <property type="evidence" value="ECO:0007669"/>
    <property type="project" value="InterPro"/>
</dbReference>
<dbReference type="PANTHER" id="PTHR23502">
    <property type="entry name" value="MAJOR FACILITATOR SUPERFAMILY"/>
    <property type="match status" value="1"/>
</dbReference>
<dbReference type="SUPFAM" id="SSF103473">
    <property type="entry name" value="MFS general substrate transporter"/>
    <property type="match status" value="1"/>
</dbReference>
<feature type="transmembrane region" description="Helical" evidence="6">
    <location>
        <begin position="210"/>
        <end position="230"/>
    </location>
</feature>
<feature type="transmembrane region" description="Helical" evidence="6">
    <location>
        <begin position="415"/>
        <end position="435"/>
    </location>
</feature>
<feature type="transmembrane region" description="Helical" evidence="6">
    <location>
        <begin position="447"/>
        <end position="470"/>
    </location>
</feature>
<feature type="transmembrane region" description="Helical" evidence="6">
    <location>
        <begin position="357"/>
        <end position="376"/>
    </location>
</feature>
<dbReference type="InterPro" id="IPR036259">
    <property type="entry name" value="MFS_trans_sf"/>
</dbReference>
<feature type="transmembrane region" description="Helical" evidence="6">
    <location>
        <begin position="178"/>
        <end position="204"/>
    </location>
</feature>
<evidence type="ECO:0000313" key="8">
    <source>
        <dbReference type="EMBL" id="KAE8151006.1"/>
    </source>
</evidence>
<dbReference type="OrthoDB" id="5296287at2759"/>
<keyword evidence="2 6" id="KW-0812">Transmembrane</keyword>
<feature type="transmembrane region" description="Helical" evidence="6">
    <location>
        <begin position="317"/>
        <end position="336"/>
    </location>
</feature>
<evidence type="ECO:0000313" key="9">
    <source>
        <dbReference type="Proteomes" id="UP000325780"/>
    </source>
</evidence>
<reference evidence="8 9" key="1">
    <citation type="submission" date="2019-04" db="EMBL/GenBank/DDBJ databases">
        <title>Friends and foes A comparative genomics study of 23 Aspergillus species from section Flavi.</title>
        <authorList>
            <consortium name="DOE Joint Genome Institute"/>
            <person name="Kjaerbolling I."/>
            <person name="Vesth T."/>
            <person name="Frisvad J.C."/>
            <person name="Nybo J.L."/>
            <person name="Theobald S."/>
            <person name="Kildgaard S."/>
            <person name="Isbrandt T."/>
            <person name="Kuo A."/>
            <person name="Sato A."/>
            <person name="Lyhne E.K."/>
            <person name="Kogle M.E."/>
            <person name="Wiebenga A."/>
            <person name="Kun R.S."/>
            <person name="Lubbers R.J."/>
            <person name="Makela M.R."/>
            <person name="Barry K."/>
            <person name="Chovatia M."/>
            <person name="Clum A."/>
            <person name="Daum C."/>
            <person name="Haridas S."/>
            <person name="He G."/>
            <person name="LaButti K."/>
            <person name="Lipzen A."/>
            <person name="Mondo S."/>
            <person name="Riley R."/>
            <person name="Salamov A."/>
            <person name="Simmons B.A."/>
            <person name="Magnuson J.K."/>
            <person name="Henrissat B."/>
            <person name="Mortensen U.H."/>
            <person name="Larsen T.O."/>
            <person name="Devries R.P."/>
            <person name="Grigoriev I.V."/>
            <person name="Machida M."/>
            <person name="Baker S.E."/>
            <person name="Andersen M.R."/>
        </authorList>
    </citation>
    <scope>NUCLEOTIDE SEQUENCE [LARGE SCALE GENOMIC DNA]</scope>
    <source>
        <strain evidence="8 9">IBT 18842</strain>
    </source>
</reference>